<dbReference type="Proteomes" id="UP000225277">
    <property type="component" value="Unassembled WGS sequence"/>
</dbReference>
<accession>A0A2D3V0G7</accession>
<dbReference type="InterPro" id="IPR004827">
    <property type="entry name" value="bZIP"/>
</dbReference>
<dbReference type="CDD" id="cd14688">
    <property type="entry name" value="bZIP_YAP"/>
    <property type="match status" value="1"/>
</dbReference>
<sequence>MSETASASASPASTHDADDKTAGDPSWPQQKVPQGQSQQQAVAPPQALLPPARADNRVPISRRHDSTTSNTSSTAQSRNNSHASPSGLEGQSQLPRSNAPPPSVPMGPMSISVAIPPRPKPGRKPIEPQHAQDRRRVQNRMAQRNFRDKRQLKLVEAQEENEKMKAERDAERLEMAREKEVFRQQLNMANERAERAETERQKFSARISELEQQVRDLQQSRQQTKEEQQAQQHNIGGFRPISISHSYTQSSVPTPPEDNSYYETDYTNFGRSEHSHYSLRNTNSNESDPMDTTMDDDTCGFCSDESNCVCLQAKLAKRKEAVAPPPTPVTLPGNCDACRLDPARAQACRDMASSTRMVARTPLSQAPRPNLTSSMPPPDYSCSAMVDKFNQFGERHATIGNLFGRGPLTTYPRHSGGYEFEEKEAAEVLSTLSRRSTRVESPRDDSDSPRA</sequence>
<feature type="compositionally biased region" description="Low complexity" evidence="1">
    <location>
        <begin position="1"/>
        <end position="13"/>
    </location>
</feature>
<organism evidence="3 4">
    <name type="scientific">Ramularia collo-cygni</name>
    <dbReference type="NCBI Taxonomy" id="112498"/>
    <lineage>
        <taxon>Eukaryota</taxon>
        <taxon>Fungi</taxon>
        <taxon>Dikarya</taxon>
        <taxon>Ascomycota</taxon>
        <taxon>Pezizomycotina</taxon>
        <taxon>Dothideomycetes</taxon>
        <taxon>Dothideomycetidae</taxon>
        <taxon>Mycosphaerellales</taxon>
        <taxon>Mycosphaerellaceae</taxon>
        <taxon>Ramularia</taxon>
    </lineage>
</organism>
<feature type="region of interest" description="Disordered" evidence="1">
    <location>
        <begin position="212"/>
        <end position="263"/>
    </location>
</feature>
<dbReference type="RefSeq" id="XP_023628157.1">
    <property type="nucleotide sequence ID" value="XM_023772389.1"/>
</dbReference>
<name>A0A2D3V0G7_9PEZI</name>
<protein>
    <recommendedName>
        <fullName evidence="2">BZIP domain-containing protein</fullName>
    </recommendedName>
</protein>
<proteinExistence type="predicted"/>
<dbReference type="GeneID" id="35602251"/>
<feature type="compositionally biased region" description="Polar residues" evidence="1">
    <location>
        <begin position="243"/>
        <end position="252"/>
    </location>
</feature>
<evidence type="ECO:0000256" key="1">
    <source>
        <dbReference type="SAM" id="MobiDB-lite"/>
    </source>
</evidence>
<feature type="region of interest" description="Disordered" evidence="1">
    <location>
        <begin position="428"/>
        <end position="451"/>
    </location>
</feature>
<dbReference type="STRING" id="112498.A0A2D3V0G7"/>
<dbReference type="AlphaFoldDB" id="A0A2D3V0G7"/>
<dbReference type="EMBL" id="FJUY01000011">
    <property type="protein sequence ID" value="CZT21268.1"/>
    <property type="molecule type" value="Genomic_DNA"/>
</dbReference>
<feature type="compositionally biased region" description="Basic and acidic residues" evidence="1">
    <location>
        <begin position="437"/>
        <end position="451"/>
    </location>
</feature>
<feature type="domain" description="BZIP" evidence="2">
    <location>
        <begin position="134"/>
        <end position="149"/>
    </location>
</feature>
<dbReference type="OrthoDB" id="5374328at2759"/>
<gene>
    <name evidence="3" type="ORF">RCC_07131</name>
</gene>
<dbReference type="GO" id="GO:0003700">
    <property type="term" value="F:DNA-binding transcription factor activity"/>
    <property type="evidence" value="ECO:0007669"/>
    <property type="project" value="InterPro"/>
</dbReference>
<dbReference type="PROSITE" id="PS00036">
    <property type="entry name" value="BZIP_BASIC"/>
    <property type="match status" value="1"/>
</dbReference>
<feature type="region of interest" description="Disordered" evidence="1">
    <location>
        <begin position="1"/>
        <end position="171"/>
    </location>
</feature>
<keyword evidence="4" id="KW-1185">Reference proteome</keyword>
<evidence type="ECO:0000313" key="3">
    <source>
        <dbReference type="EMBL" id="CZT21268.1"/>
    </source>
</evidence>
<feature type="compositionally biased region" description="Low complexity" evidence="1">
    <location>
        <begin position="28"/>
        <end position="52"/>
    </location>
</feature>
<feature type="compositionally biased region" description="Low complexity" evidence="1">
    <location>
        <begin position="67"/>
        <end position="81"/>
    </location>
</feature>
<evidence type="ECO:0000313" key="4">
    <source>
        <dbReference type="Proteomes" id="UP000225277"/>
    </source>
</evidence>
<evidence type="ECO:0000259" key="2">
    <source>
        <dbReference type="PROSITE" id="PS00036"/>
    </source>
</evidence>
<reference evidence="3 4" key="1">
    <citation type="submission" date="2016-03" db="EMBL/GenBank/DDBJ databases">
        <authorList>
            <person name="Ploux O."/>
        </authorList>
    </citation>
    <scope>NUCLEOTIDE SEQUENCE [LARGE SCALE GENOMIC DNA]</scope>
    <source>
        <strain evidence="3 4">URUG2</strain>
    </source>
</reference>
<feature type="compositionally biased region" description="Basic and acidic residues" evidence="1">
    <location>
        <begin position="124"/>
        <end position="136"/>
    </location>
</feature>
<feature type="compositionally biased region" description="Basic and acidic residues" evidence="1">
    <location>
        <begin position="160"/>
        <end position="171"/>
    </location>
</feature>